<dbReference type="STRING" id="1802440.A2569_02375"/>
<gene>
    <name evidence="1" type="ORF">A2569_02375</name>
</gene>
<accession>A0A1G2QK01</accession>
<name>A0A1G2QK01_9BACT</name>
<comment type="caution">
    <text evidence="1">The sequence shown here is derived from an EMBL/GenBank/DDBJ whole genome shotgun (WGS) entry which is preliminary data.</text>
</comment>
<evidence type="ECO:0000313" key="2">
    <source>
        <dbReference type="Proteomes" id="UP000177090"/>
    </source>
</evidence>
<sequence>MYYTLFRNIYNFRRSSVMKERFLTLSPQNRLAHMTQLVHRFGNMAACLHAPFTILVYGSTSYGLNLKHYGYLDDIDLFLIIPRKIPAEEILWTAQDVFETELDIPIEHLQELRAGSWEICRMYGNVEGVKVSFRIMCKDIFASLATSKGSTSTVRNVATVGFSRIIVDVEWSIKLWKYVPIELSHSIIKHKEGDLLFVKHHLLSARKIRLGALGRKLLTSKVVYDPSSQAQKIIKEIWRLYVQACLKYHPRVSTTNIINSVLRSEKFSSSFRRRLARIICAVR</sequence>
<dbReference type="Proteomes" id="UP000177090">
    <property type="component" value="Unassembled WGS sequence"/>
</dbReference>
<dbReference type="AlphaFoldDB" id="A0A1G2QK01"/>
<proteinExistence type="predicted"/>
<protein>
    <submittedName>
        <fullName evidence="1">Uncharacterized protein</fullName>
    </submittedName>
</protein>
<reference evidence="1 2" key="1">
    <citation type="journal article" date="2016" name="Nat. Commun.">
        <title>Thousands of microbial genomes shed light on interconnected biogeochemical processes in an aquifer system.</title>
        <authorList>
            <person name="Anantharaman K."/>
            <person name="Brown C.T."/>
            <person name="Hug L.A."/>
            <person name="Sharon I."/>
            <person name="Castelle C.J."/>
            <person name="Probst A.J."/>
            <person name="Thomas B.C."/>
            <person name="Singh A."/>
            <person name="Wilkins M.J."/>
            <person name="Karaoz U."/>
            <person name="Brodie E.L."/>
            <person name="Williams K.H."/>
            <person name="Hubbard S.S."/>
            <person name="Banfield J.F."/>
        </authorList>
    </citation>
    <scope>NUCLEOTIDE SEQUENCE [LARGE SCALE GENOMIC DNA]</scope>
</reference>
<evidence type="ECO:0000313" key="1">
    <source>
        <dbReference type="EMBL" id="OHA60322.1"/>
    </source>
</evidence>
<organism evidence="1 2">
    <name type="scientific">Candidatus Vogelbacteria bacterium RIFOXYD1_FULL_51_18</name>
    <dbReference type="NCBI Taxonomy" id="1802440"/>
    <lineage>
        <taxon>Bacteria</taxon>
        <taxon>Candidatus Vogeliibacteriota</taxon>
    </lineage>
</organism>
<dbReference type="EMBL" id="MHTL01000015">
    <property type="protein sequence ID" value="OHA60322.1"/>
    <property type="molecule type" value="Genomic_DNA"/>
</dbReference>